<dbReference type="KEGG" id="vg:24724281"/>
<organism evidence="1 2">
    <name type="scientific">Propionibacterium phage PHL030N00</name>
    <dbReference type="NCBI Taxonomy" id="1500800"/>
    <lineage>
        <taxon>Viruses</taxon>
        <taxon>Duplodnaviria</taxon>
        <taxon>Heunggongvirae</taxon>
        <taxon>Uroviricota</taxon>
        <taxon>Caudoviricetes</taxon>
        <taxon>Pahexavirus</taxon>
        <taxon>Pahexavirus PHL117M01</taxon>
    </lineage>
</organism>
<evidence type="ECO:0000313" key="1">
    <source>
        <dbReference type="EMBL" id="AII28679.1"/>
    </source>
</evidence>
<dbReference type="EMBL" id="KJ578760">
    <property type="protein sequence ID" value="AII28679.1"/>
    <property type="molecule type" value="Genomic_DNA"/>
</dbReference>
<protein>
    <recommendedName>
        <fullName evidence="3">Head-to-tail stopper</fullName>
    </recommendedName>
</protein>
<accession>A0A0E3DK48</accession>
<name>A0A0E3DK48_9CAUD</name>
<dbReference type="OrthoDB" id="13724at10239"/>
<evidence type="ECO:0000313" key="2">
    <source>
        <dbReference type="Proteomes" id="UP000033313"/>
    </source>
</evidence>
<reference evidence="1 2" key="1">
    <citation type="journal article" date="2015" name="ISME J.">
        <title>The diversity and host interactions of Propionibacterium acnes bacteriophages on human skin.</title>
        <authorList>
            <person name="Liu J."/>
            <person name="Yan R."/>
            <person name="Zhong Q."/>
            <person name="Ngo S."/>
            <person name="Bangayan N.J."/>
            <person name="Nguyen L."/>
            <person name="Lui T."/>
            <person name="Liu M."/>
            <person name="Erfe M.C."/>
            <person name="Craft N."/>
            <person name="Tomida S."/>
            <person name="Li H."/>
        </authorList>
    </citation>
    <scope>NUCLEOTIDE SEQUENCE [LARGE SCALE GENOMIC DNA]</scope>
    <source>
        <strain evidence="1">PHL030N00</strain>
    </source>
</reference>
<sequence length="115" mass="13182">MTSFPYGETVVMLQPTVRVDDLGDRVEDWGHPVETVYHNVAIYSSVSQEDEAAGRDSDYEHWSMLFKQPVVGADYRCRWRIRGVVWEADGSPMVWHHPMSGWDAGTQVNVKRKKG</sequence>
<proteinExistence type="predicted"/>
<dbReference type="Proteomes" id="UP000033313">
    <property type="component" value="Segment"/>
</dbReference>
<dbReference type="RefSeq" id="YP_009151526.1">
    <property type="nucleotide sequence ID" value="NC_027373.1"/>
</dbReference>
<evidence type="ECO:0008006" key="3">
    <source>
        <dbReference type="Google" id="ProtNLM"/>
    </source>
</evidence>
<gene>
    <name evidence="1" type="ORF">PHL030N00_08</name>
</gene>
<dbReference type="GeneID" id="24724281"/>